<sequence length="267" mass="28935">MVPIRKKLWIGFLYLLVIFAVFLVIGVLGLIFFDIISKGIQGVNRAFIINTLPILWNTLQLIFFTFLFSVPIALMAVLYLVEYAKAEWFVKLVRFASGILAGVPSIIYGLVGMGLFVRMFGLGLSLYAGALTVGLLILPMLIRAFEDAIRAVPSTYKSAALSLGASQLRALFTVVLPAARTSLLSAIMLALGRVVGETAALILTLGTANALIRSIWDSGRTLSLNMFVLAKESISLTEAYASAMVLLLMVFLINMIANLLTGDGRHG</sequence>
<dbReference type="InterPro" id="IPR005672">
    <property type="entry name" value="Phosphate_PstA"/>
</dbReference>
<evidence type="ECO:0000313" key="12">
    <source>
        <dbReference type="Proteomes" id="UP000711995"/>
    </source>
</evidence>
<comment type="similarity">
    <text evidence="2 9">Belongs to the binding-protein-dependent transport system permease family. CysTW subfamily.</text>
</comment>
<comment type="subcellular location">
    <subcellularLocation>
        <location evidence="1 9">Cell membrane</location>
        <topology evidence="1 9">Multi-pass membrane protein</topology>
    </subcellularLocation>
</comment>
<evidence type="ECO:0000256" key="6">
    <source>
        <dbReference type="ARBA" id="ARBA00022692"/>
    </source>
</evidence>
<dbReference type="CDD" id="cd06261">
    <property type="entry name" value="TM_PBP2"/>
    <property type="match status" value="1"/>
</dbReference>
<keyword evidence="5 9" id="KW-1003">Cell membrane</keyword>
<gene>
    <name evidence="11" type="primary">pstA</name>
    <name evidence="11" type="ORF">HCT14_05485</name>
</gene>
<feature type="transmembrane region" description="Helical" evidence="9">
    <location>
        <begin position="198"/>
        <end position="216"/>
    </location>
</feature>
<dbReference type="PANTHER" id="PTHR43470:SF3">
    <property type="entry name" value="PHOSPHATE TRANSPORT SYSTEM PERMEASE PROTEIN PSTA-RELATED"/>
    <property type="match status" value="1"/>
</dbReference>
<dbReference type="GO" id="GO:0035435">
    <property type="term" value="P:phosphate ion transmembrane transport"/>
    <property type="evidence" value="ECO:0007669"/>
    <property type="project" value="InterPro"/>
</dbReference>
<evidence type="ECO:0000256" key="1">
    <source>
        <dbReference type="ARBA" id="ARBA00004651"/>
    </source>
</evidence>
<organism evidence="11 12">
    <name type="scientific">Entomospira entomophila</name>
    <dbReference type="NCBI Taxonomy" id="2719988"/>
    <lineage>
        <taxon>Bacteria</taxon>
        <taxon>Pseudomonadati</taxon>
        <taxon>Spirochaetota</taxon>
        <taxon>Spirochaetia</taxon>
        <taxon>Spirochaetales</taxon>
        <taxon>Spirochaetaceae</taxon>
        <taxon>Entomospira</taxon>
    </lineage>
</organism>
<feature type="transmembrane region" description="Helical" evidence="9">
    <location>
        <begin position="93"/>
        <end position="117"/>
    </location>
</feature>
<evidence type="ECO:0000256" key="2">
    <source>
        <dbReference type="ARBA" id="ARBA00007069"/>
    </source>
</evidence>
<evidence type="ECO:0000259" key="10">
    <source>
        <dbReference type="PROSITE" id="PS50928"/>
    </source>
</evidence>
<keyword evidence="7 9" id="KW-1133">Transmembrane helix</keyword>
<dbReference type="EMBL" id="JAATLJ010000001">
    <property type="protein sequence ID" value="NIZ40955.1"/>
    <property type="molecule type" value="Genomic_DNA"/>
</dbReference>
<dbReference type="SUPFAM" id="SSF161098">
    <property type="entry name" value="MetI-like"/>
    <property type="match status" value="1"/>
</dbReference>
<keyword evidence="12" id="KW-1185">Reference proteome</keyword>
<dbReference type="InterPro" id="IPR000515">
    <property type="entry name" value="MetI-like"/>
</dbReference>
<protein>
    <recommendedName>
        <fullName evidence="3 9">Phosphate transport system permease protein PstA</fullName>
    </recommendedName>
</protein>
<proteinExistence type="inferred from homology"/>
<evidence type="ECO:0000256" key="4">
    <source>
        <dbReference type="ARBA" id="ARBA00022448"/>
    </source>
</evidence>
<keyword evidence="6 9" id="KW-0812">Transmembrane</keyword>
<reference evidence="11 12" key="1">
    <citation type="submission" date="2020-03" db="EMBL/GenBank/DDBJ databases">
        <title>Spirochaetal bacteria isolated from arthropods constitute a novel genus Entomospira genus novum within the order Spirochaetales.</title>
        <authorList>
            <person name="Grana-Miraglia L."/>
            <person name="Sikutova S."/>
            <person name="Fingerle V."/>
            <person name="Sing A."/>
            <person name="Castillo-Ramirez S."/>
            <person name="Margos G."/>
            <person name="Rudolf I."/>
        </authorList>
    </citation>
    <scope>NUCLEOTIDE SEQUENCE [LARGE SCALE GENOMIC DNA]</scope>
    <source>
        <strain evidence="11 12">BR193</strain>
    </source>
</reference>
<dbReference type="PROSITE" id="PS50928">
    <property type="entry name" value="ABC_TM1"/>
    <property type="match status" value="1"/>
</dbReference>
<evidence type="ECO:0000256" key="5">
    <source>
        <dbReference type="ARBA" id="ARBA00022475"/>
    </source>
</evidence>
<dbReference type="AlphaFoldDB" id="A0A968G9B4"/>
<evidence type="ECO:0000256" key="3">
    <source>
        <dbReference type="ARBA" id="ARBA00016864"/>
    </source>
</evidence>
<dbReference type="PANTHER" id="PTHR43470">
    <property type="entry name" value="PHOSPHATE TRANSPORT SYSTEM PERMEASE PROTEIN PSTA-RELATED"/>
    <property type="match status" value="1"/>
</dbReference>
<feature type="domain" description="ABC transmembrane type-1" evidence="10">
    <location>
        <begin position="55"/>
        <end position="257"/>
    </location>
</feature>
<dbReference type="Gene3D" id="1.10.3720.10">
    <property type="entry name" value="MetI-like"/>
    <property type="match status" value="1"/>
</dbReference>
<name>A0A968G9B4_9SPIO</name>
<dbReference type="NCBIfam" id="TIGR00974">
    <property type="entry name" value="3a0107s02c"/>
    <property type="match status" value="1"/>
</dbReference>
<keyword evidence="8 9" id="KW-0472">Membrane</keyword>
<dbReference type="InterPro" id="IPR035906">
    <property type="entry name" value="MetI-like_sf"/>
</dbReference>
<keyword evidence="4" id="KW-0813">Transport</keyword>
<evidence type="ECO:0000256" key="9">
    <source>
        <dbReference type="RuleBase" id="RU363043"/>
    </source>
</evidence>
<comment type="caution">
    <text evidence="11">The sequence shown here is derived from an EMBL/GenBank/DDBJ whole genome shotgun (WGS) entry which is preliminary data.</text>
</comment>
<evidence type="ECO:0000256" key="7">
    <source>
        <dbReference type="ARBA" id="ARBA00022989"/>
    </source>
</evidence>
<feature type="transmembrane region" description="Helical" evidence="9">
    <location>
        <begin position="54"/>
        <end position="81"/>
    </location>
</feature>
<feature type="transmembrane region" description="Helical" evidence="9">
    <location>
        <begin position="124"/>
        <end position="145"/>
    </location>
</feature>
<feature type="transmembrane region" description="Helical" evidence="9">
    <location>
        <begin position="239"/>
        <end position="260"/>
    </location>
</feature>
<dbReference type="GO" id="GO:0005886">
    <property type="term" value="C:plasma membrane"/>
    <property type="evidence" value="ECO:0007669"/>
    <property type="project" value="UniProtKB-SubCell"/>
</dbReference>
<feature type="transmembrane region" description="Helical" evidence="9">
    <location>
        <begin position="12"/>
        <end position="33"/>
    </location>
</feature>
<accession>A0A968G9B4</accession>
<dbReference type="GO" id="GO:0005315">
    <property type="term" value="F:phosphate transmembrane transporter activity"/>
    <property type="evidence" value="ECO:0007669"/>
    <property type="project" value="InterPro"/>
</dbReference>
<dbReference type="Pfam" id="PF00528">
    <property type="entry name" value="BPD_transp_1"/>
    <property type="match status" value="1"/>
</dbReference>
<evidence type="ECO:0000256" key="8">
    <source>
        <dbReference type="ARBA" id="ARBA00023136"/>
    </source>
</evidence>
<dbReference type="Proteomes" id="UP000711995">
    <property type="component" value="Unassembled WGS sequence"/>
</dbReference>
<evidence type="ECO:0000313" key="11">
    <source>
        <dbReference type="EMBL" id="NIZ40955.1"/>
    </source>
</evidence>
<dbReference type="RefSeq" id="WP_167700542.1">
    <property type="nucleotide sequence ID" value="NZ_CP118174.1"/>
</dbReference>